<accession>A0A1S6U5X6</accession>
<sequence>MLLTREQELAILEQELLANKEISQYYNPLTRAILEQLMSLLYEAQATFNNSSNDDRTRILAIEKQKHILNLIQTIKEYKDDRE</sequence>
<dbReference type="AlphaFoldDB" id="A0A1S6U5X6"/>
<name>A0A1S6U5X6_9BACT</name>
<evidence type="ECO:0000313" key="2">
    <source>
        <dbReference type="Proteomes" id="UP000190868"/>
    </source>
</evidence>
<dbReference type="EMBL" id="CP017258">
    <property type="protein sequence ID" value="AQW87146.1"/>
    <property type="molecule type" value="Genomic_DNA"/>
</dbReference>
<evidence type="ECO:0000313" key="1">
    <source>
        <dbReference type="EMBL" id="AQW87146.1"/>
    </source>
</evidence>
<organism evidence="1 2">
    <name type="scientific">Campylobacter pinnipediorum subsp. caledonicus</name>
    <dbReference type="NCBI Taxonomy" id="1874362"/>
    <lineage>
        <taxon>Bacteria</taxon>
        <taxon>Pseudomonadati</taxon>
        <taxon>Campylobacterota</taxon>
        <taxon>Epsilonproteobacteria</taxon>
        <taxon>Campylobacterales</taxon>
        <taxon>Campylobacteraceae</taxon>
        <taxon>Campylobacter</taxon>
    </lineage>
</organism>
<protein>
    <submittedName>
        <fullName evidence="1">Uncharacterized protein</fullName>
    </submittedName>
</protein>
<dbReference type="Proteomes" id="UP000190868">
    <property type="component" value="Chromosome"/>
</dbReference>
<gene>
    <name evidence="1" type="ORF">CPIN18021_0299</name>
</gene>
<proteinExistence type="predicted"/>
<reference evidence="2" key="1">
    <citation type="submission" date="2016-09" db="EMBL/GenBank/DDBJ databases">
        <title>Comparative genomics of the Campylobacter concisus group.</title>
        <authorList>
            <person name="Miller W.G."/>
            <person name="Yee E."/>
            <person name="Chapman M.H."/>
            <person name="Huynh S."/>
            <person name="Bono J.L."/>
            <person name="On S.L.W."/>
            <person name="StLeger J."/>
            <person name="Foster G."/>
            <person name="Parker C.T."/>
        </authorList>
    </citation>
    <scope>NUCLEOTIDE SEQUENCE [LARGE SCALE GENOMIC DNA]</scope>
    <source>
        <strain evidence="2">RM18021</strain>
    </source>
</reference>
<keyword evidence="2" id="KW-1185">Reference proteome</keyword>